<dbReference type="AlphaFoldDB" id="A0AAX2TR09"/>
<organism evidence="2 3">
    <name type="scientific">Neisseria gonorrhoeae</name>
    <dbReference type="NCBI Taxonomy" id="485"/>
    <lineage>
        <taxon>Bacteria</taxon>
        <taxon>Pseudomonadati</taxon>
        <taxon>Pseudomonadota</taxon>
        <taxon>Betaproteobacteria</taxon>
        <taxon>Neisseriales</taxon>
        <taxon>Neisseriaceae</taxon>
        <taxon>Neisseria</taxon>
    </lineage>
</organism>
<feature type="region of interest" description="Disordered" evidence="1">
    <location>
        <begin position="50"/>
        <end position="80"/>
    </location>
</feature>
<evidence type="ECO:0000313" key="3">
    <source>
        <dbReference type="Proteomes" id="UP000307092"/>
    </source>
</evidence>
<dbReference type="EMBL" id="SUQX01000006">
    <property type="protein sequence ID" value="TJX05993.1"/>
    <property type="molecule type" value="Genomic_DNA"/>
</dbReference>
<reference evidence="2 3" key="1">
    <citation type="submission" date="2019-04" db="EMBL/GenBank/DDBJ databases">
        <title>The CDC panel for molecular diagnostics of ciprofloxacin resistance and its use for research and clinical development.</title>
        <authorList>
            <person name="Liu H."/>
            <person name="Tang K."/>
            <person name="Pham C."/>
            <person name="Schmerer M."/>
        </authorList>
    </citation>
    <scope>NUCLEOTIDE SEQUENCE [LARGE SCALE GENOMIC DNA]</scope>
    <source>
        <strain evidence="2 3">LRRBGS_0742</strain>
    </source>
</reference>
<comment type="caution">
    <text evidence="2">The sequence shown here is derived from an EMBL/GenBank/DDBJ whole genome shotgun (WGS) entry which is preliminary data.</text>
</comment>
<dbReference type="Proteomes" id="UP000307092">
    <property type="component" value="Unassembled WGS sequence"/>
</dbReference>
<sequence length="80" mass="8984">MGNRRNSAVSVFGEVGWNRRAEAHPTVHPTTHLTHPPYAFILRLPICRHSRTGGNLEPQRGRNLSDTAETERTGFPPARE</sequence>
<proteinExistence type="predicted"/>
<evidence type="ECO:0000313" key="2">
    <source>
        <dbReference type="EMBL" id="TJX05993.1"/>
    </source>
</evidence>
<accession>A0AAX2TR09</accession>
<protein>
    <submittedName>
        <fullName evidence="2">Uncharacterized protein</fullName>
    </submittedName>
</protein>
<evidence type="ECO:0000256" key="1">
    <source>
        <dbReference type="SAM" id="MobiDB-lite"/>
    </source>
</evidence>
<gene>
    <name evidence="2" type="ORF">E8M63_04960</name>
</gene>
<name>A0AAX2TR09_NEIGO</name>